<dbReference type="AlphaFoldDB" id="I0L9S9"/>
<proteinExistence type="inferred from homology"/>
<evidence type="ECO:0000256" key="4">
    <source>
        <dbReference type="ARBA" id="ARBA00022801"/>
    </source>
</evidence>
<evidence type="ECO:0000256" key="8">
    <source>
        <dbReference type="SAM" id="MobiDB-lite"/>
    </source>
</evidence>
<evidence type="ECO:0000256" key="5">
    <source>
        <dbReference type="ARBA" id="ARBA00022833"/>
    </source>
</evidence>
<dbReference type="RefSeq" id="WP_007463662.1">
    <property type="nucleotide sequence ID" value="NZ_HF570108.1"/>
</dbReference>
<dbReference type="PROSITE" id="PS00758">
    <property type="entry name" value="ARGE_DAPE_CPG2_1"/>
    <property type="match status" value="1"/>
</dbReference>
<dbReference type="PANTHER" id="PTHR43808">
    <property type="entry name" value="ACETYLORNITHINE DEACETYLASE"/>
    <property type="match status" value="1"/>
</dbReference>
<dbReference type="Proteomes" id="UP000003448">
    <property type="component" value="Unassembled WGS sequence"/>
</dbReference>
<dbReference type="InterPro" id="IPR010175">
    <property type="entry name" value="LysK"/>
</dbReference>
<dbReference type="InterPro" id="IPR002933">
    <property type="entry name" value="Peptidase_M20"/>
</dbReference>
<keyword evidence="10" id="KW-1185">Reference proteome</keyword>
<evidence type="ECO:0000256" key="7">
    <source>
        <dbReference type="ARBA" id="ARBA00023285"/>
    </source>
</evidence>
<keyword evidence="1" id="KW-0963">Cytoplasm</keyword>
<dbReference type="InterPro" id="IPR050072">
    <property type="entry name" value="Peptidase_M20A"/>
</dbReference>
<keyword evidence="3" id="KW-0479">Metal-binding</keyword>
<dbReference type="Gene3D" id="3.40.630.10">
    <property type="entry name" value="Zn peptidases"/>
    <property type="match status" value="2"/>
</dbReference>
<dbReference type="NCBIfam" id="NF003367">
    <property type="entry name" value="PRK04443.1"/>
    <property type="match status" value="1"/>
</dbReference>
<comment type="caution">
    <text evidence="9">The sequence shown here is derived from an EMBL/GenBank/DDBJ whole genome shotgun (WGS) entry which is preliminary data.</text>
</comment>
<dbReference type="GO" id="GO:0008270">
    <property type="term" value="F:zinc ion binding"/>
    <property type="evidence" value="ECO:0007669"/>
    <property type="project" value="InterPro"/>
</dbReference>
<evidence type="ECO:0000256" key="6">
    <source>
        <dbReference type="ARBA" id="ARBA00023154"/>
    </source>
</evidence>
<keyword evidence="6" id="KW-0457">Lysine biosynthesis</keyword>
<keyword evidence="7" id="KW-0170">Cobalt</keyword>
<evidence type="ECO:0000256" key="1">
    <source>
        <dbReference type="ARBA" id="ARBA00022490"/>
    </source>
</evidence>
<evidence type="ECO:0000256" key="2">
    <source>
        <dbReference type="ARBA" id="ARBA00022605"/>
    </source>
</evidence>
<reference evidence="10" key="1">
    <citation type="journal article" date="2012" name="J. Bacteriol.">
        <title>Genome Sequence of Micromonospora lupini Lupac 08, Isolated from Root Nodules of Lupinus angustifolius.</title>
        <authorList>
            <person name="Alonso-Vega P."/>
            <person name="Normand P."/>
            <person name="Bacigalupe R."/>
            <person name="Pujic P."/>
            <person name="Lajus A."/>
            <person name="Vallenet D."/>
            <person name="Carro L."/>
            <person name="Coll P."/>
            <person name="Trujillo M.E."/>
        </authorList>
    </citation>
    <scope>NUCLEOTIDE SEQUENCE [LARGE SCALE GENOMIC DNA]</scope>
    <source>
        <strain evidence="10">Lupac 08</strain>
    </source>
</reference>
<name>I0L9S9_9ACTN</name>
<accession>I0L9S9</accession>
<dbReference type="EMBL" id="CAIE01000039">
    <property type="protein sequence ID" value="CCH20576.1"/>
    <property type="molecule type" value="Genomic_DNA"/>
</dbReference>
<dbReference type="EC" id="3.5.1.-" evidence="9"/>
<dbReference type="eggNOG" id="COG0624">
    <property type="taxonomic scope" value="Bacteria"/>
</dbReference>
<dbReference type="PANTHER" id="PTHR43808:SF28">
    <property type="entry name" value="[LYSW]-LYSINE_[LYSW]-ORNITHINE HYDROLASE"/>
    <property type="match status" value="1"/>
</dbReference>
<dbReference type="STRING" id="1150864.MILUP08_45459"/>
<dbReference type="OrthoDB" id="7055905at2"/>
<dbReference type="NCBIfam" id="TIGR01902">
    <property type="entry name" value="dapE-lys-deAc"/>
    <property type="match status" value="1"/>
</dbReference>
<keyword evidence="5" id="KW-0862">Zinc</keyword>
<dbReference type="GO" id="GO:0016811">
    <property type="term" value="F:hydrolase activity, acting on carbon-nitrogen (but not peptide) bonds, in linear amides"/>
    <property type="evidence" value="ECO:0007669"/>
    <property type="project" value="InterPro"/>
</dbReference>
<dbReference type="InterPro" id="IPR001261">
    <property type="entry name" value="ArgE/DapE_CS"/>
</dbReference>
<evidence type="ECO:0000256" key="3">
    <source>
        <dbReference type="ARBA" id="ARBA00022723"/>
    </source>
</evidence>
<feature type="region of interest" description="Disordered" evidence="8">
    <location>
        <begin position="360"/>
        <end position="382"/>
    </location>
</feature>
<dbReference type="GO" id="GO:0009085">
    <property type="term" value="P:lysine biosynthetic process"/>
    <property type="evidence" value="ECO:0007669"/>
    <property type="project" value="UniProtKB-KW"/>
</dbReference>
<dbReference type="Pfam" id="PF01546">
    <property type="entry name" value="Peptidase_M20"/>
    <property type="match status" value="1"/>
</dbReference>
<gene>
    <name evidence="9" type="primary">lysK</name>
    <name evidence="9" type="ORF">MILUP08_45459</name>
</gene>
<dbReference type="GO" id="GO:0050897">
    <property type="term" value="F:cobalt ion binding"/>
    <property type="evidence" value="ECO:0007669"/>
    <property type="project" value="InterPro"/>
</dbReference>
<dbReference type="HAMAP" id="MF_01120">
    <property type="entry name" value="LysK"/>
    <property type="match status" value="1"/>
</dbReference>
<protein>
    <submittedName>
        <fullName evidence="9">Acetyl-lysine deacetylase</fullName>
        <ecNumber evidence="9">3.5.1.-</ecNumber>
    </submittedName>
</protein>
<evidence type="ECO:0000313" key="10">
    <source>
        <dbReference type="Proteomes" id="UP000003448"/>
    </source>
</evidence>
<dbReference type="SUPFAM" id="SSF53187">
    <property type="entry name" value="Zn-dependent exopeptidases"/>
    <property type="match status" value="1"/>
</dbReference>
<keyword evidence="2" id="KW-0028">Amino-acid biosynthesis</keyword>
<organism evidence="9 10">
    <name type="scientific">Micromonospora lupini str. Lupac 08</name>
    <dbReference type="NCBI Taxonomy" id="1150864"/>
    <lineage>
        <taxon>Bacteria</taxon>
        <taxon>Bacillati</taxon>
        <taxon>Actinomycetota</taxon>
        <taxon>Actinomycetes</taxon>
        <taxon>Micromonosporales</taxon>
        <taxon>Micromonosporaceae</taxon>
        <taxon>Micromonospora</taxon>
    </lineage>
</organism>
<sequence>MPEDATEPDPPRVRPGAVTDTFAAGLLRRMVETPSPSYHEAALARSLVDAMGQLGFDAYVDPVGNVVGEIGRGDGPVVLLIGHLDTVPGGPAVRAEDGRLYGRGAVDAKGPLAAMVCAAASADVGGRIVVVGAVEEEIASRGSREIRRRLPRPDAVVVGEPSGWSTITLGYKGKLDLRYRVSVPATHPSNPVAKASELAVRCWTTLVELLGPDSGNGSFDRPGATLLSLRADQVQAEAELSVRTPPGYDVDGLLRELAQRTPDGELTVVNRVAACRADHRNPVVRALSAGIRAQRARPALKVKTGTSDMNVLAEQWDVPMATYGPGDSSLDHSDDEHIVLADYLRGIAVLRHALRELDAPGSAAPPPPAAQVNGFRLAPSGT</sequence>
<evidence type="ECO:0000313" key="9">
    <source>
        <dbReference type="EMBL" id="CCH20576.1"/>
    </source>
</evidence>
<keyword evidence="4 9" id="KW-0378">Hydrolase</keyword>